<evidence type="ECO:0000313" key="2">
    <source>
        <dbReference type="EMBL" id="ALJ00312.1"/>
    </source>
</evidence>
<keyword evidence="1" id="KW-0812">Transmembrane</keyword>
<dbReference type="Proteomes" id="UP000061382">
    <property type="component" value="Chromosome"/>
</dbReference>
<feature type="transmembrane region" description="Helical" evidence="1">
    <location>
        <begin position="59"/>
        <end position="82"/>
    </location>
</feature>
<keyword evidence="1" id="KW-0472">Membrane</keyword>
<keyword evidence="1" id="KW-1133">Transmembrane helix</keyword>
<sequence>MRILFQRESYGRICYFIYLRGLTFHAMKNIQYFLESQAFGVCTKLGEKLGFATSSIRLYFIYLSFLTFGSPVLVYLVMAFWLNIQKILRRERSTVWDL</sequence>
<dbReference type="PATRIC" id="fig|512763.3.peg.3680"/>
<reference evidence="2 3" key="1">
    <citation type="submission" date="2015-08" db="EMBL/GenBank/DDBJ databases">
        <title>Complete genome sequence of Rufibacter tibetensis strain 1351t, a radiation-resistant bacterium from tibet plateau.</title>
        <authorList>
            <person name="Dai J."/>
        </authorList>
    </citation>
    <scope>NUCLEOTIDE SEQUENCE [LARGE SCALE GENOMIC DNA]</scope>
    <source>
        <strain evidence="2 3">1351</strain>
    </source>
</reference>
<evidence type="ECO:0000313" key="3">
    <source>
        <dbReference type="Proteomes" id="UP000061382"/>
    </source>
</evidence>
<protein>
    <submittedName>
        <fullName evidence="2">PspC family transcriptional regulator</fullName>
    </submittedName>
</protein>
<proteinExistence type="predicted"/>
<keyword evidence="3" id="KW-1185">Reference proteome</keyword>
<dbReference type="EMBL" id="CP012643">
    <property type="protein sequence ID" value="ALJ00312.1"/>
    <property type="molecule type" value="Genomic_DNA"/>
</dbReference>
<accession>A0A0P0CEQ0</accession>
<dbReference type="AlphaFoldDB" id="A0A0P0CEQ0"/>
<gene>
    <name evidence="2" type="ORF">DC20_16720</name>
</gene>
<dbReference type="KEGG" id="rti:DC20_16720"/>
<dbReference type="STRING" id="512763.DC20_16720"/>
<organism evidence="2 3">
    <name type="scientific">Rufibacter tibetensis</name>
    <dbReference type="NCBI Taxonomy" id="512763"/>
    <lineage>
        <taxon>Bacteria</taxon>
        <taxon>Pseudomonadati</taxon>
        <taxon>Bacteroidota</taxon>
        <taxon>Cytophagia</taxon>
        <taxon>Cytophagales</taxon>
        <taxon>Hymenobacteraceae</taxon>
        <taxon>Rufibacter</taxon>
    </lineage>
</organism>
<evidence type="ECO:0000256" key="1">
    <source>
        <dbReference type="SAM" id="Phobius"/>
    </source>
</evidence>
<name>A0A0P0CEQ0_9BACT</name>